<keyword evidence="3" id="KW-0859">Xylose metabolism</keyword>
<dbReference type="Proteomes" id="UP000659630">
    <property type="component" value="Unassembled WGS sequence"/>
</dbReference>
<dbReference type="InterPro" id="IPR036388">
    <property type="entry name" value="WH-like_DNA-bd_sf"/>
</dbReference>
<dbReference type="PROSITE" id="PS01125">
    <property type="entry name" value="ROK"/>
    <property type="match status" value="1"/>
</dbReference>
<dbReference type="InterPro" id="IPR043129">
    <property type="entry name" value="ATPase_NBD"/>
</dbReference>
<dbReference type="Pfam" id="PF13412">
    <property type="entry name" value="HTH_24"/>
    <property type="match status" value="1"/>
</dbReference>
<protein>
    <submittedName>
        <fullName evidence="4">ROK family transcriptional regulator</fullName>
    </submittedName>
</protein>
<comment type="function">
    <text evidence="1">Transcriptional repressor of xylose-utilizing enzymes.</text>
</comment>
<evidence type="ECO:0000256" key="3">
    <source>
        <dbReference type="ARBA" id="ARBA00022629"/>
    </source>
</evidence>
<dbReference type="InterPro" id="IPR036390">
    <property type="entry name" value="WH_DNA-bd_sf"/>
</dbReference>
<dbReference type="PANTHER" id="PTHR18964">
    <property type="entry name" value="ROK (REPRESSOR, ORF, KINASE) FAMILY"/>
    <property type="match status" value="1"/>
</dbReference>
<comment type="caution">
    <text evidence="4">The sequence shown here is derived from an EMBL/GenBank/DDBJ whole genome shotgun (WGS) entry which is preliminary data.</text>
</comment>
<keyword evidence="5" id="KW-1185">Reference proteome</keyword>
<evidence type="ECO:0000313" key="4">
    <source>
        <dbReference type="EMBL" id="MBC5581813.1"/>
    </source>
</evidence>
<reference evidence="4" key="1">
    <citation type="submission" date="2020-08" db="EMBL/GenBank/DDBJ databases">
        <title>Genome public.</title>
        <authorList>
            <person name="Liu C."/>
            <person name="Sun Q."/>
        </authorList>
    </citation>
    <scope>NUCLEOTIDE SEQUENCE</scope>
    <source>
        <strain evidence="4">BX8</strain>
    </source>
</reference>
<comment type="similarity">
    <text evidence="2">Belongs to the ROK (NagC/XylR) family.</text>
</comment>
<dbReference type="Gene3D" id="3.30.420.40">
    <property type="match status" value="2"/>
</dbReference>
<dbReference type="SUPFAM" id="SSF46785">
    <property type="entry name" value="Winged helix' DNA-binding domain"/>
    <property type="match status" value="1"/>
</dbReference>
<dbReference type="PANTHER" id="PTHR18964:SF149">
    <property type="entry name" value="BIFUNCTIONAL UDP-N-ACETYLGLUCOSAMINE 2-EPIMERASE_N-ACETYLMANNOSAMINE KINASE"/>
    <property type="match status" value="1"/>
</dbReference>
<evidence type="ECO:0000256" key="2">
    <source>
        <dbReference type="ARBA" id="ARBA00006479"/>
    </source>
</evidence>
<evidence type="ECO:0000313" key="5">
    <source>
        <dbReference type="Proteomes" id="UP000659630"/>
    </source>
</evidence>
<dbReference type="GO" id="GO:0042732">
    <property type="term" value="P:D-xylose metabolic process"/>
    <property type="evidence" value="ECO:0007669"/>
    <property type="project" value="UniProtKB-KW"/>
</dbReference>
<name>A0A923L1M0_9FIRM</name>
<accession>A0A923L1M0</accession>
<dbReference type="RefSeq" id="WP_186888175.1">
    <property type="nucleotide sequence ID" value="NZ_JACONZ010000003.1"/>
</dbReference>
<dbReference type="InterPro" id="IPR049874">
    <property type="entry name" value="ROK_cs"/>
</dbReference>
<proteinExistence type="inferred from homology"/>
<keyword evidence="3" id="KW-0119">Carbohydrate metabolism</keyword>
<dbReference type="SUPFAM" id="SSF53067">
    <property type="entry name" value="Actin-like ATPase domain"/>
    <property type="match status" value="1"/>
</dbReference>
<dbReference type="InterPro" id="IPR000600">
    <property type="entry name" value="ROK"/>
</dbReference>
<organism evidence="4 5">
    <name type="scientific">Anaerofilum hominis</name>
    <dbReference type="NCBI Taxonomy" id="2763016"/>
    <lineage>
        <taxon>Bacteria</taxon>
        <taxon>Bacillati</taxon>
        <taxon>Bacillota</taxon>
        <taxon>Clostridia</taxon>
        <taxon>Eubacteriales</taxon>
        <taxon>Oscillospiraceae</taxon>
        <taxon>Anaerofilum</taxon>
    </lineage>
</organism>
<evidence type="ECO:0000256" key="1">
    <source>
        <dbReference type="ARBA" id="ARBA00002486"/>
    </source>
</evidence>
<gene>
    <name evidence="4" type="ORF">H8S23_09865</name>
</gene>
<dbReference type="AlphaFoldDB" id="A0A923L1M0"/>
<dbReference type="Gene3D" id="1.10.10.10">
    <property type="entry name" value="Winged helix-like DNA-binding domain superfamily/Winged helix DNA-binding domain"/>
    <property type="match status" value="1"/>
</dbReference>
<dbReference type="Pfam" id="PF00480">
    <property type="entry name" value="ROK"/>
    <property type="match status" value="1"/>
</dbReference>
<dbReference type="EMBL" id="JACONZ010000003">
    <property type="protein sequence ID" value="MBC5581813.1"/>
    <property type="molecule type" value="Genomic_DNA"/>
</dbReference>
<sequence>MKKAAGGNARDMKHANRLQVLQLLCTEGPLPRAEIARRTGLTKMTTSNITADLLEAGLAAELPAGRMPGGGAGRTPALLGLSACSPCVLGIFIGRRHCGVLICDLAATVLAEETFYYEGRLDGETLIDTIVNLFYKVRARCGRKLLGAGISAVGPLNASTGTLLSPPNFYGICNLPVRELLAARLGLPCALIHDSSGGALAEQLYGAGRGLDDFLYLHLQDGIGAGLVANGELFDGAVGLGGELGHTSINFDGPPCPCGNRGCLELYANDQALAADLLRLRGESAPAGGKAPAFREIVDLAGAGDGPAAAALDSFCSYVSYALVNCLNIVDAHRVFVGYRGGEAGLLERLLESKVNSRLLAGECRRVRVERSRFLNRAPVFGAVALVARQVFRGELPVLPGT</sequence>